<feature type="domain" description="Poly-beta-hydroxybutyrate polymerase N-terminal" evidence="4">
    <location>
        <begin position="11"/>
        <end position="49"/>
    </location>
</feature>
<name>A0A317MW56_9GAMM</name>
<keyword evidence="2" id="KW-0012">Acyltransferase</keyword>
<dbReference type="PANTHER" id="PTHR36837:SF5">
    <property type="entry name" value="POLY-3-HYDROXYBUTYRATE SYNTHASE"/>
    <property type="match status" value="1"/>
</dbReference>
<feature type="domain" description="Poly-beta-hydroxybutyrate polymerase N-terminal" evidence="3">
    <location>
        <begin position="88"/>
        <end position="256"/>
    </location>
</feature>
<dbReference type="RefSeq" id="WP_110018641.1">
    <property type="nucleotide sequence ID" value="NZ_QGTJ01000005.1"/>
</dbReference>
<dbReference type="GO" id="GO:0042619">
    <property type="term" value="P:poly-hydroxybutyrate biosynthetic process"/>
    <property type="evidence" value="ECO:0007669"/>
    <property type="project" value="InterPro"/>
</dbReference>
<dbReference type="PANTHER" id="PTHR36837">
    <property type="entry name" value="POLY(3-HYDROXYALKANOATE) POLYMERASE SUBUNIT PHAC"/>
    <property type="match status" value="1"/>
</dbReference>
<dbReference type="AlphaFoldDB" id="A0A317MW56"/>
<reference evidence="5 6" key="1">
    <citation type="submission" date="2018-05" db="EMBL/GenBank/DDBJ databases">
        <title>Genomic Encyclopedia of Type Strains, Phase IV (KMG-IV): sequencing the most valuable type-strain genomes for metagenomic binning, comparative biology and taxonomic classification.</title>
        <authorList>
            <person name="Goeker M."/>
        </authorList>
    </citation>
    <scope>NUCLEOTIDE SEQUENCE [LARGE SCALE GENOMIC DNA]</scope>
    <source>
        <strain evidence="5 6">DSM 23606</strain>
    </source>
</reference>
<keyword evidence="6" id="KW-1185">Reference proteome</keyword>
<dbReference type="InterPro" id="IPR051321">
    <property type="entry name" value="PHA/PHB_synthase"/>
</dbReference>
<dbReference type="OrthoDB" id="7208816at2"/>
<dbReference type="Gene3D" id="3.40.50.1820">
    <property type="entry name" value="alpha/beta hydrolase"/>
    <property type="match status" value="1"/>
</dbReference>
<evidence type="ECO:0000313" key="6">
    <source>
        <dbReference type="Proteomes" id="UP000246569"/>
    </source>
</evidence>
<keyword evidence="1" id="KW-0808">Transferase</keyword>
<sequence length="579" mass="65195">MSELGRKDFKNPVDRMAHVAITRFTGGLSPVSLSLAWMDWAMHLAMAPGLQAGLLEKTSHKLAQLAVYVRQSIADPASEPAVEPLPGDNRFRAAEWNSPPFNVYAQSFLLAQQWWWWAIHGVRGPSQHHKDVVWFCARQLLDMLSPSNFLLTNPALLKSTLEQGGTNLIRGWQNWLEDQERQTAGKPPAGVENFRVGEQVAATPGQVIYRNRLIELIQYSPTTTDVLAEPVLFVPAWIMKYYILDLSPDNSMVRYLVERGHTVFMISWRNPDSEDHALGMEDYLRLGVLDALEAVGKICPQHRVHLVGYCLGGTLATITAAQLGRDNDDRLASMTLFAAQTDFTEAGELLLFIDDSQLTFLEDMMWDRGYLDASQMSGAFQMLRSNDLLWSRLVHEYMLGERSPMFDLMAWNADSTRMPYKMHKEYLRKLFLNNELANGHYLVDGRPVAISDIRAPVFIVGATKDHIAPWRSVYKFRLQADVPVTFLLTAGGHNAGIVNPPGKPRASYQMETHLEGTPYLDPDAWAERTPRQEGSWWPAWQQWLVQHSSAQAWSPPAMGNAAAGLVPLCAAPGRYVLRL</sequence>
<dbReference type="InterPro" id="IPR022211">
    <property type="entry name" value="PHBC_N"/>
</dbReference>
<evidence type="ECO:0000256" key="2">
    <source>
        <dbReference type="ARBA" id="ARBA00023315"/>
    </source>
</evidence>
<dbReference type="EMBL" id="QGTJ01000005">
    <property type="protein sequence ID" value="PWV61861.1"/>
    <property type="molecule type" value="Genomic_DNA"/>
</dbReference>
<proteinExistence type="predicted"/>
<evidence type="ECO:0000259" key="4">
    <source>
        <dbReference type="Pfam" id="PF12551"/>
    </source>
</evidence>
<organism evidence="5 6">
    <name type="scientific">Plasticicumulans acidivorans</name>
    <dbReference type="NCBI Taxonomy" id="886464"/>
    <lineage>
        <taxon>Bacteria</taxon>
        <taxon>Pseudomonadati</taxon>
        <taxon>Pseudomonadota</taxon>
        <taxon>Gammaproteobacteria</taxon>
        <taxon>Candidatus Competibacteraceae</taxon>
        <taxon>Plasticicumulans</taxon>
    </lineage>
</organism>
<comment type="caution">
    <text evidence="5">The sequence shown here is derived from an EMBL/GenBank/DDBJ whole genome shotgun (WGS) entry which is preliminary data.</text>
</comment>
<dbReference type="Proteomes" id="UP000246569">
    <property type="component" value="Unassembled WGS sequence"/>
</dbReference>
<gene>
    <name evidence="5" type="ORF">C7443_105295</name>
</gene>
<accession>A0A317MW56</accession>
<protein>
    <submittedName>
        <fullName evidence="5">Polyhydroxyalkanoate synthase</fullName>
    </submittedName>
</protein>
<dbReference type="Pfam" id="PF07167">
    <property type="entry name" value="PhaC_N"/>
    <property type="match status" value="1"/>
</dbReference>
<evidence type="ECO:0000256" key="1">
    <source>
        <dbReference type="ARBA" id="ARBA00022679"/>
    </source>
</evidence>
<dbReference type="InterPro" id="IPR010941">
    <property type="entry name" value="PhaC_N"/>
</dbReference>
<dbReference type="SUPFAM" id="SSF53474">
    <property type="entry name" value="alpha/beta-Hydrolases"/>
    <property type="match status" value="1"/>
</dbReference>
<dbReference type="InterPro" id="IPR029058">
    <property type="entry name" value="AB_hydrolase_fold"/>
</dbReference>
<dbReference type="GO" id="GO:0016746">
    <property type="term" value="F:acyltransferase activity"/>
    <property type="evidence" value="ECO:0007669"/>
    <property type="project" value="UniProtKB-KW"/>
</dbReference>
<evidence type="ECO:0000313" key="5">
    <source>
        <dbReference type="EMBL" id="PWV61861.1"/>
    </source>
</evidence>
<evidence type="ECO:0000259" key="3">
    <source>
        <dbReference type="Pfam" id="PF07167"/>
    </source>
</evidence>
<dbReference type="Pfam" id="PF12551">
    <property type="entry name" value="PHBC_N"/>
    <property type="match status" value="1"/>
</dbReference>